<protein>
    <submittedName>
        <fullName evidence="3">(California timema) hypothetical protein</fullName>
    </submittedName>
</protein>
<proteinExistence type="predicted"/>
<dbReference type="AlphaFoldDB" id="A0A7R9J312"/>
<evidence type="ECO:0000256" key="1">
    <source>
        <dbReference type="ARBA" id="ARBA00023242"/>
    </source>
</evidence>
<sequence>MSDLTWSRLRSDGFREKYPTWPASLSLCVCVHAREKDKLGSLDLKKVNPHSSVVRVENHLGKTTPCSPDRDLNINLPALVSLAQHETSALDNYSPSHPLFPLLALIFEKCELATCTPREPGVAGGDVCSSESFNEDIAVFSKQELRLLPPPSVHGWATNIRTEPFYNHCEMGTWAQAARYVDNSLELRLLPPPSVHGWATNIRTEPFYNHCEMGTWAQAARYVDNSLLEIPKMFVTEGGGPRTVVIVGGEGVMKREAPCPVRKYLLTVTLCSSTVSSLFNHVGYKSETTSSDPPPALALVAGRSKYLDLHWLLLTRRLGFGSKRVPTGHEY</sequence>
<keyword evidence="1" id="KW-0539">Nucleus</keyword>
<name>A0A7R9J312_TIMCA</name>
<organism evidence="3">
    <name type="scientific">Timema californicum</name>
    <name type="common">California timema</name>
    <name type="synonym">Walking stick</name>
    <dbReference type="NCBI Taxonomy" id="61474"/>
    <lineage>
        <taxon>Eukaryota</taxon>
        <taxon>Metazoa</taxon>
        <taxon>Ecdysozoa</taxon>
        <taxon>Arthropoda</taxon>
        <taxon>Hexapoda</taxon>
        <taxon>Insecta</taxon>
        <taxon>Pterygota</taxon>
        <taxon>Neoptera</taxon>
        <taxon>Polyneoptera</taxon>
        <taxon>Phasmatodea</taxon>
        <taxon>Timematodea</taxon>
        <taxon>Timematoidea</taxon>
        <taxon>Timematidae</taxon>
        <taxon>Timema</taxon>
    </lineage>
</organism>
<reference evidence="3" key="1">
    <citation type="submission" date="2020-11" db="EMBL/GenBank/DDBJ databases">
        <authorList>
            <person name="Tran Van P."/>
        </authorList>
    </citation>
    <scope>NUCLEOTIDE SEQUENCE</scope>
</reference>
<evidence type="ECO:0000259" key="2">
    <source>
        <dbReference type="Pfam" id="PF16493"/>
    </source>
</evidence>
<gene>
    <name evidence="3" type="ORF">TCMB3V08_LOCUS4079</name>
</gene>
<evidence type="ECO:0000313" key="3">
    <source>
        <dbReference type="EMBL" id="CAD7571403.1"/>
    </source>
</evidence>
<dbReference type="Pfam" id="PF16493">
    <property type="entry name" value="Meis_PKNOX_N"/>
    <property type="match status" value="1"/>
</dbReference>
<dbReference type="EMBL" id="OE180493">
    <property type="protein sequence ID" value="CAD7571403.1"/>
    <property type="molecule type" value="Genomic_DNA"/>
</dbReference>
<accession>A0A7R9J312</accession>
<feature type="domain" description="MEIS N-terminal" evidence="2">
    <location>
        <begin position="96"/>
        <end position="143"/>
    </location>
</feature>
<dbReference type="InterPro" id="IPR032453">
    <property type="entry name" value="PKNOX/Meis_N"/>
</dbReference>